<dbReference type="PANTHER" id="PTHR28242:SF52">
    <property type="entry name" value="PHOSPHORELAY INTERMEDIATE PROTEIN YPD1"/>
    <property type="match status" value="1"/>
</dbReference>
<evidence type="ECO:0000259" key="2">
    <source>
        <dbReference type="PROSITE" id="PS50894"/>
    </source>
</evidence>
<name>A0AAF0DY39_9BASI</name>
<dbReference type="PANTHER" id="PTHR28242">
    <property type="entry name" value="PHOSPHORELAY INTERMEDIATE PROTEIN YPD1"/>
    <property type="match status" value="1"/>
</dbReference>
<dbReference type="AlphaFoldDB" id="A0AAF0DY39"/>
<dbReference type="GO" id="GO:0005634">
    <property type="term" value="C:nucleus"/>
    <property type="evidence" value="ECO:0007669"/>
    <property type="project" value="TreeGrafter"/>
</dbReference>
<dbReference type="SUPFAM" id="SSF47226">
    <property type="entry name" value="Histidine-containing phosphotransfer domain, HPT domain"/>
    <property type="match status" value="1"/>
</dbReference>
<proteinExistence type="predicted"/>
<feature type="domain" description="HPt" evidence="2">
    <location>
        <begin position="42"/>
        <end position="147"/>
    </location>
</feature>
<dbReference type="SMART" id="SM00073">
    <property type="entry name" value="HPT"/>
    <property type="match status" value="1"/>
</dbReference>
<dbReference type="EMBL" id="CP119934">
    <property type="protein sequence ID" value="WFD01582.1"/>
    <property type="molecule type" value="Genomic_DNA"/>
</dbReference>
<feature type="modified residue" description="Phosphohistidine" evidence="1">
    <location>
        <position position="81"/>
    </location>
</feature>
<dbReference type="InterPro" id="IPR008207">
    <property type="entry name" value="Sig_transdc_His_kin_Hpt_dom"/>
</dbReference>
<dbReference type="InterPro" id="IPR045871">
    <property type="entry name" value="AHP1-5/YPD1"/>
</dbReference>
<dbReference type="GO" id="GO:0000160">
    <property type="term" value="P:phosphorelay signal transduction system"/>
    <property type="evidence" value="ECO:0007669"/>
    <property type="project" value="InterPro"/>
</dbReference>
<dbReference type="PROSITE" id="PS50894">
    <property type="entry name" value="HPT"/>
    <property type="match status" value="1"/>
</dbReference>
<evidence type="ECO:0000313" key="3">
    <source>
        <dbReference type="EMBL" id="WFD01582.1"/>
    </source>
</evidence>
<gene>
    <name evidence="3" type="primary">YPD1</name>
    <name evidence="3" type="ORF">MOBT1_000254</name>
</gene>
<dbReference type="Proteomes" id="UP001214603">
    <property type="component" value="Chromosome 1"/>
</dbReference>
<dbReference type="Pfam" id="PF01627">
    <property type="entry name" value="Hpt"/>
    <property type="match status" value="1"/>
</dbReference>
<dbReference type="InterPro" id="IPR036641">
    <property type="entry name" value="HPT_dom_sf"/>
</dbReference>
<protein>
    <submittedName>
        <fullName evidence="3">Phosphorelay intermediate protein</fullName>
    </submittedName>
</protein>
<dbReference type="Gene3D" id="1.20.120.160">
    <property type="entry name" value="HPT domain"/>
    <property type="match status" value="1"/>
</dbReference>
<reference evidence="3" key="1">
    <citation type="submission" date="2023-03" db="EMBL/GenBank/DDBJ databases">
        <title>Mating type loci evolution in Malassezia.</title>
        <authorList>
            <person name="Coelho M.A."/>
        </authorList>
    </citation>
    <scope>NUCLEOTIDE SEQUENCE</scope>
    <source>
        <strain evidence="3">CBS 7876</strain>
    </source>
</reference>
<organism evidence="3 4">
    <name type="scientific">Malassezia obtusa</name>
    <dbReference type="NCBI Taxonomy" id="76774"/>
    <lineage>
        <taxon>Eukaryota</taxon>
        <taxon>Fungi</taxon>
        <taxon>Dikarya</taxon>
        <taxon>Basidiomycota</taxon>
        <taxon>Ustilaginomycotina</taxon>
        <taxon>Malasseziomycetes</taxon>
        <taxon>Malasseziales</taxon>
        <taxon>Malasseziaceae</taxon>
        <taxon>Malassezia</taxon>
    </lineage>
</organism>
<dbReference type="GO" id="GO:0005737">
    <property type="term" value="C:cytoplasm"/>
    <property type="evidence" value="ECO:0007669"/>
    <property type="project" value="TreeGrafter"/>
</dbReference>
<accession>A0AAF0DY39</accession>
<evidence type="ECO:0000313" key="4">
    <source>
        <dbReference type="Proteomes" id="UP001214603"/>
    </source>
</evidence>
<dbReference type="GO" id="GO:0043424">
    <property type="term" value="F:protein histidine kinase binding"/>
    <property type="evidence" value="ECO:0007669"/>
    <property type="project" value="InterPro"/>
</dbReference>
<dbReference type="GO" id="GO:0009927">
    <property type="term" value="F:histidine phosphotransfer kinase activity"/>
    <property type="evidence" value="ECO:0007669"/>
    <property type="project" value="InterPro"/>
</dbReference>
<keyword evidence="1" id="KW-0597">Phosphoprotein</keyword>
<sequence>MSANAVCGMLMQPAANDVSTLPTDVIDVEVFGQLLEMDEEDDRDFSKSLVYNYFEQAESTFEKMNKALADQNLGELSTLGHFLKGSSAAVGVIKVRNSCETMQHYGTKHDADGVTELSREEAMAKLTETMTRVKQQYDEAEATLRAFFQ</sequence>
<evidence type="ECO:0000256" key="1">
    <source>
        <dbReference type="PROSITE-ProRule" id="PRU00110"/>
    </source>
</evidence>
<keyword evidence="4" id="KW-1185">Reference proteome</keyword>